<feature type="domain" description="NfeD-like C-terminal" evidence="7">
    <location>
        <begin position="376"/>
        <end position="427"/>
    </location>
</feature>
<dbReference type="InterPro" id="IPR012340">
    <property type="entry name" value="NA-bd_OB-fold"/>
</dbReference>
<comment type="caution">
    <text evidence="10">The sequence shown here is derived from an EMBL/GenBank/DDBJ whole genome shotgun (WGS) entry which is preliminary data.</text>
</comment>
<gene>
    <name evidence="10" type="ORF">ENJ10_14075</name>
</gene>
<evidence type="ECO:0000256" key="4">
    <source>
        <dbReference type="ARBA" id="ARBA00023136"/>
    </source>
</evidence>
<dbReference type="Pfam" id="PF25145">
    <property type="entry name" value="NfeD1b_N"/>
    <property type="match status" value="1"/>
</dbReference>
<dbReference type="InterPro" id="IPR056739">
    <property type="entry name" value="NfeD_membrane"/>
</dbReference>
<feature type="transmembrane region" description="Helical" evidence="5">
    <location>
        <begin position="344"/>
        <end position="364"/>
    </location>
</feature>
<feature type="transmembrane region" description="Helical" evidence="5">
    <location>
        <begin position="239"/>
        <end position="258"/>
    </location>
</feature>
<dbReference type="Pfam" id="PF24961">
    <property type="entry name" value="NfeD_membrane"/>
    <property type="match status" value="1"/>
</dbReference>
<dbReference type="InterPro" id="IPR002810">
    <property type="entry name" value="NfeD-like_C"/>
</dbReference>
<organism evidence="10">
    <name type="scientific">Caldithrix abyssi</name>
    <dbReference type="NCBI Taxonomy" id="187145"/>
    <lineage>
        <taxon>Bacteria</taxon>
        <taxon>Pseudomonadati</taxon>
        <taxon>Calditrichota</taxon>
        <taxon>Calditrichia</taxon>
        <taxon>Calditrichales</taxon>
        <taxon>Calditrichaceae</taxon>
        <taxon>Caldithrix</taxon>
    </lineage>
</organism>
<evidence type="ECO:0000259" key="7">
    <source>
        <dbReference type="Pfam" id="PF01957"/>
    </source>
</evidence>
<proteinExistence type="predicted"/>
<feature type="domain" description="NfeD1b N-terminal" evidence="9">
    <location>
        <begin position="23"/>
        <end position="186"/>
    </location>
</feature>
<dbReference type="EMBL" id="DRLD01000397">
    <property type="protein sequence ID" value="HED11816.1"/>
    <property type="molecule type" value="Genomic_DNA"/>
</dbReference>
<feature type="chain" id="PRO_5031381282" evidence="6">
    <location>
        <begin position="20"/>
        <end position="434"/>
    </location>
</feature>
<dbReference type="Gene3D" id="2.40.50.140">
    <property type="entry name" value="Nucleic acid-binding proteins"/>
    <property type="match status" value="1"/>
</dbReference>
<dbReference type="Proteomes" id="UP000886005">
    <property type="component" value="Unassembled WGS sequence"/>
</dbReference>
<feature type="transmembrane region" description="Helical" evidence="5">
    <location>
        <begin position="265"/>
        <end position="282"/>
    </location>
</feature>
<dbReference type="InterPro" id="IPR029045">
    <property type="entry name" value="ClpP/crotonase-like_dom_sf"/>
</dbReference>
<keyword evidence="3 5" id="KW-1133">Transmembrane helix</keyword>
<dbReference type="InterPro" id="IPR052165">
    <property type="entry name" value="Membrane_assoc_protease"/>
</dbReference>
<accession>A0A7V1LPN2</accession>
<feature type="signal peptide" evidence="6">
    <location>
        <begin position="1"/>
        <end position="19"/>
    </location>
</feature>
<dbReference type="PANTHER" id="PTHR33507:SF4">
    <property type="entry name" value="NODULATION COMPETITIVENESS PROTEIN NFED"/>
    <property type="match status" value="1"/>
</dbReference>
<protein>
    <submittedName>
        <fullName evidence="10">Nodulation protein NfeD</fullName>
    </submittedName>
</protein>
<evidence type="ECO:0000259" key="8">
    <source>
        <dbReference type="Pfam" id="PF24961"/>
    </source>
</evidence>
<evidence type="ECO:0000256" key="5">
    <source>
        <dbReference type="SAM" id="Phobius"/>
    </source>
</evidence>
<dbReference type="AlphaFoldDB" id="A0A7V1LPN2"/>
<dbReference type="SUPFAM" id="SSF52096">
    <property type="entry name" value="ClpP/crotonase"/>
    <property type="match status" value="1"/>
</dbReference>
<evidence type="ECO:0000313" key="10">
    <source>
        <dbReference type="EMBL" id="HED11816.1"/>
    </source>
</evidence>
<dbReference type="Pfam" id="PF01957">
    <property type="entry name" value="NfeD"/>
    <property type="match status" value="1"/>
</dbReference>
<dbReference type="PANTHER" id="PTHR33507">
    <property type="entry name" value="INNER MEMBRANE PROTEIN YBBJ"/>
    <property type="match status" value="1"/>
</dbReference>
<evidence type="ECO:0000256" key="6">
    <source>
        <dbReference type="SAM" id="SignalP"/>
    </source>
</evidence>
<keyword evidence="6" id="KW-0732">Signal</keyword>
<evidence type="ECO:0000256" key="2">
    <source>
        <dbReference type="ARBA" id="ARBA00022692"/>
    </source>
</evidence>
<reference evidence="10" key="1">
    <citation type="journal article" date="2020" name="mSystems">
        <title>Genome- and Community-Level Interaction Insights into Carbon Utilization and Element Cycling Functions of Hydrothermarchaeota in Hydrothermal Sediment.</title>
        <authorList>
            <person name="Zhou Z."/>
            <person name="Liu Y."/>
            <person name="Xu W."/>
            <person name="Pan J."/>
            <person name="Luo Z.H."/>
            <person name="Li M."/>
        </authorList>
    </citation>
    <scope>NUCLEOTIDE SEQUENCE [LARGE SCALE GENOMIC DNA]</scope>
    <source>
        <strain evidence="10">HyVt-456</strain>
    </source>
</reference>
<dbReference type="GO" id="GO:0016020">
    <property type="term" value="C:membrane"/>
    <property type="evidence" value="ECO:0007669"/>
    <property type="project" value="UniProtKB-SubCell"/>
</dbReference>
<keyword evidence="2 5" id="KW-0812">Transmembrane</keyword>
<dbReference type="CDD" id="cd07020">
    <property type="entry name" value="Clp_protease_NfeD_1"/>
    <property type="match status" value="1"/>
</dbReference>
<evidence type="ECO:0000256" key="1">
    <source>
        <dbReference type="ARBA" id="ARBA00004141"/>
    </source>
</evidence>
<name>A0A7V1LPN2_CALAY</name>
<evidence type="ECO:0000256" key="3">
    <source>
        <dbReference type="ARBA" id="ARBA00022989"/>
    </source>
</evidence>
<keyword evidence="4 5" id="KW-0472">Membrane</keyword>
<dbReference type="SUPFAM" id="SSF141322">
    <property type="entry name" value="NfeD domain-like"/>
    <property type="match status" value="1"/>
</dbReference>
<comment type="subcellular location">
    <subcellularLocation>
        <location evidence="1">Membrane</location>
        <topology evidence="1">Multi-pass membrane protein</topology>
    </subcellularLocation>
</comment>
<feature type="domain" description="NfeD integral membrane" evidence="8">
    <location>
        <begin position="243"/>
        <end position="360"/>
    </location>
</feature>
<evidence type="ECO:0000259" key="9">
    <source>
        <dbReference type="Pfam" id="PF25145"/>
    </source>
</evidence>
<sequence length="434" mass="46550">MRFFKVLLILFFLSAPLFAAGPVHRIIINGVINPVAAEYIEQAVERAENENAQALLIQMDTPGGLMESLHGIMKTIQNARIPVIVYVAPSGARAASAGMFITYAAHVAAMAPSTNIGSAHPVFGGGMPGGGEQDSLSGSIMMDKVTNDAIAKVRAVAEQRGRNADWAEEAIRESANITASEALKRHVIDYIAPTTGDLLKQLDGRVVTLDDGSTHTLETAAATVITFEMTWRQRLLDVIVNPNVAYILMMIGTLGIMLELYSPGAILPGVAGGIALITGFFALNTLPVNYAGFLLILFAIILFLLEIKVPSYGLLSIGGVIALSIGSVMLIDSPIPELNISWEVIVFVVIFTALFFLFAIGLALKAQRRKPQTGQEGLVGETGVVSKVLNPEGTVRVHGEYWRARSDTPLKKGTRVQVVAVDKNHLTLRVKALD</sequence>
<dbReference type="InterPro" id="IPR056738">
    <property type="entry name" value="NfeD1b_N"/>
</dbReference>
<feature type="transmembrane region" description="Helical" evidence="5">
    <location>
        <begin position="312"/>
        <end position="332"/>
    </location>
</feature>
<dbReference type="FunFam" id="3.90.226.10:FF:000089">
    <property type="entry name" value="Membrane-bound serine protease"/>
    <property type="match status" value="1"/>
</dbReference>
<dbReference type="Gene3D" id="3.90.226.10">
    <property type="entry name" value="2-enoyl-CoA Hydratase, Chain A, domain 1"/>
    <property type="match status" value="1"/>
</dbReference>